<sequence length="85" mass="9715">MFKKVSKRAKKASRRILPAAMSPRLVSFAVDGILLLGSLSITRAFLEVIFYHFAYLIESLVSNRIWFDSVLCDWFLSFLVEASLI</sequence>
<dbReference type="GO" id="GO:0009787">
    <property type="term" value="P:regulation of abscisic acid-activated signaling pathway"/>
    <property type="evidence" value="ECO:0007669"/>
    <property type="project" value="InterPro"/>
</dbReference>
<name>A0A178WD06_ARATH</name>
<dbReference type="EMBL" id="LUHQ01000001">
    <property type="protein sequence ID" value="OAP15671.1"/>
    <property type="molecule type" value="Genomic_DNA"/>
</dbReference>
<dbReference type="InterPro" id="IPR039324">
    <property type="entry name" value="SHW1"/>
</dbReference>
<proteinExistence type="predicted"/>
<dbReference type="ExpressionAtlas" id="A0A178WD06">
    <property type="expression patterns" value="baseline and differential"/>
</dbReference>
<dbReference type="Proteomes" id="UP000078284">
    <property type="component" value="Chromosome 1"/>
</dbReference>
<accession>A0A178WD06</accession>
<evidence type="ECO:0000313" key="1">
    <source>
        <dbReference type="EMBL" id="OAP15671.1"/>
    </source>
</evidence>
<dbReference type="AlphaFoldDB" id="A0A178WD06"/>
<dbReference type="PANTHER" id="PTHR35474:SF3">
    <property type="entry name" value="PROTEIN SHORT HYPOCOTYL IN WHITE LIGHT 1"/>
    <property type="match status" value="1"/>
</dbReference>
<gene>
    <name evidence="1" type="ordered locus">AXX17_At1g64090</name>
</gene>
<evidence type="ECO:0000313" key="2">
    <source>
        <dbReference type="Proteomes" id="UP000078284"/>
    </source>
</evidence>
<protein>
    <submittedName>
        <fullName evidence="1">SHW1</fullName>
    </submittedName>
</protein>
<reference evidence="2" key="1">
    <citation type="journal article" date="2016" name="Proc. Natl. Acad. Sci. U.S.A.">
        <title>Chromosome-level assembly of Arabidopsis thaliana Ler reveals the extent of translocation and inversion polymorphisms.</title>
        <authorList>
            <person name="Zapata L."/>
            <person name="Ding J."/>
            <person name="Willing E.M."/>
            <person name="Hartwig B."/>
            <person name="Bezdan D."/>
            <person name="Jiao W.B."/>
            <person name="Patel V."/>
            <person name="Velikkakam James G."/>
            <person name="Koornneef M."/>
            <person name="Ossowski S."/>
            <person name="Schneeberger K."/>
        </authorList>
    </citation>
    <scope>NUCLEOTIDE SEQUENCE [LARGE SCALE GENOMIC DNA]</scope>
    <source>
        <strain evidence="2">cv. Landsberg erecta</strain>
    </source>
</reference>
<dbReference type="PANTHER" id="PTHR35474">
    <property type="entry name" value="ATP PHOSPHORIBOSYLTRANSFERASE REGULATORY SUBUNIT"/>
    <property type="match status" value="1"/>
</dbReference>
<comment type="caution">
    <text evidence="1">The sequence shown here is derived from an EMBL/GenBank/DDBJ whole genome shotgun (WGS) entry which is preliminary data.</text>
</comment>
<dbReference type="GO" id="GO:0010100">
    <property type="term" value="P:negative regulation of photomorphogenesis"/>
    <property type="evidence" value="ECO:0007669"/>
    <property type="project" value="InterPro"/>
</dbReference>
<organism evidence="1 2">
    <name type="scientific">Arabidopsis thaliana</name>
    <name type="common">Mouse-ear cress</name>
    <dbReference type="NCBI Taxonomy" id="3702"/>
    <lineage>
        <taxon>Eukaryota</taxon>
        <taxon>Viridiplantae</taxon>
        <taxon>Streptophyta</taxon>
        <taxon>Embryophyta</taxon>
        <taxon>Tracheophyta</taxon>
        <taxon>Spermatophyta</taxon>
        <taxon>Magnoliopsida</taxon>
        <taxon>eudicotyledons</taxon>
        <taxon>Gunneridae</taxon>
        <taxon>Pentapetalae</taxon>
        <taxon>rosids</taxon>
        <taxon>malvids</taxon>
        <taxon>Brassicales</taxon>
        <taxon>Brassicaceae</taxon>
        <taxon>Camelineae</taxon>
        <taxon>Arabidopsis</taxon>
    </lineage>
</organism>